<sequence>MTTVELTRFHVAPGDVSRLLAARPAMLADFRADRAGFLGAWLVRLPGDEWLDIVHWRTAGDFADSRAKGANLPGVRAFFEAIDHVVSAEAGTAVEDEDRASGTDGTA</sequence>
<reference evidence="2" key="1">
    <citation type="journal article" date="2019" name="Int. J. Syst. Evol. Microbiol.">
        <title>The Global Catalogue of Microorganisms (GCM) 10K type strain sequencing project: providing services to taxonomists for standard genome sequencing and annotation.</title>
        <authorList>
            <consortium name="The Broad Institute Genomics Platform"/>
            <consortium name="The Broad Institute Genome Sequencing Center for Infectious Disease"/>
            <person name="Wu L."/>
            <person name="Ma J."/>
        </authorList>
    </citation>
    <scope>NUCLEOTIDE SEQUENCE [LARGE SCALE GENOMIC DNA]</scope>
    <source>
        <strain evidence="2">CGMCC 4.7132</strain>
    </source>
</reference>
<dbReference type="InterPro" id="IPR011008">
    <property type="entry name" value="Dimeric_a/b-barrel"/>
</dbReference>
<evidence type="ECO:0000313" key="1">
    <source>
        <dbReference type="EMBL" id="MFC4535245.1"/>
    </source>
</evidence>
<evidence type="ECO:0000313" key="2">
    <source>
        <dbReference type="Proteomes" id="UP001596004"/>
    </source>
</evidence>
<evidence type="ECO:0008006" key="3">
    <source>
        <dbReference type="Google" id="ProtNLM"/>
    </source>
</evidence>
<dbReference type="SUPFAM" id="SSF54909">
    <property type="entry name" value="Dimeric alpha+beta barrel"/>
    <property type="match status" value="1"/>
</dbReference>
<dbReference type="EMBL" id="JBHSFP010000029">
    <property type="protein sequence ID" value="MFC4535245.1"/>
    <property type="molecule type" value="Genomic_DNA"/>
</dbReference>
<dbReference type="Proteomes" id="UP001596004">
    <property type="component" value="Unassembled WGS sequence"/>
</dbReference>
<organism evidence="1 2">
    <name type="scientific">Sphaerisporangium dianthi</name>
    <dbReference type="NCBI Taxonomy" id="1436120"/>
    <lineage>
        <taxon>Bacteria</taxon>
        <taxon>Bacillati</taxon>
        <taxon>Actinomycetota</taxon>
        <taxon>Actinomycetes</taxon>
        <taxon>Streptosporangiales</taxon>
        <taxon>Streptosporangiaceae</taxon>
        <taxon>Sphaerisporangium</taxon>
    </lineage>
</organism>
<dbReference type="RefSeq" id="WP_380847412.1">
    <property type="nucleotide sequence ID" value="NZ_JBHSFP010000029.1"/>
</dbReference>
<comment type="caution">
    <text evidence="1">The sequence shown here is derived from an EMBL/GenBank/DDBJ whole genome shotgun (WGS) entry which is preliminary data.</text>
</comment>
<name>A0ABV9CRT2_9ACTN</name>
<gene>
    <name evidence="1" type="ORF">ACFO60_31155</name>
</gene>
<protein>
    <recommendedName>
        <fullName evidence="3">ABM domain-containing protein</fullName>
    </recommendedName>
</protein>
<keyword evidence="2" id="KW-1185">Reference proteome</keyword>
<proteinExistence type="predicted"/>
<dbReference type="Gene3D" id="3.30.70.100">
    <property type="match status" value="1"/>
</dbReference>
<accession>A0ABV9CRT2</accession>